<dbReference type="InterPro" id="IPR036034">
    <property type="entry name" value="PDZ_sf"/>
</dbReference>
<organism evidence="1 2">
    <name type="scientific">Daucus carota subsp. sativus</name>
    <name type="common">Carrot</name>
    <dbReference type="NCBI Taxonomy" id="79200"/>
    <lineage>
        <taxon>Eukaryota</taxon>
        <taxon>Viridiplantae</taxon>
        <taxon>Streptophyta</taxon>
        <taxon>Embryophyta</taxon>
        <taxon>Tracheophyta</taxon>
        <taxon>Spermatophyta</taxon>
        <taxon>Magnoliopsida</taxon>
        <taxon>eudicotyledons</taxon>
        <taxon>Gunneridae</taxon>
        <taxon>Pentapetalae</taxon>
        <taxon>asterids</taxon>
        <taxon>campanulids</taxon>
        <taxon>Apiales</taxon>
        <taxon>Apiaceae</taxon>
        <taxon>Apioideae</taxon>
        <taxon>Scandiceae</taxon>
        <taxon>Daucinae</taxon>
        <taxon>Daucus</taxon>
        <taxon>Daucus sect. Daucus</taxon>
    </lineage>
</organism>
<reference evidence="1" key="2">
    <citation type="submission" date="2022-03" db="EMBL/GenBank/DDBJ databases">
        <title>Draft title - Genomic analysis of global carrot germplasm unveils the trajectory of domestication and the origin of high carotenoid orange carrot.</title>
        <authorList>
            <person name="Iorizzo M."/>
            <person name="Ellison S."/>
            <person name="Senalik D."/>
            <person name="Macko-Podgorni A."/>
            <person name="Grzebelus D."/>
            <person name="Bostan H."/>
            <person name="Rolling W."/>
            <person name="Curaba J."/>
            <person name="Simon P."/>
        </authorList>
    </citation>
    <scope>NUCLEOTIDE SEQUENCE</scope>
    <source>
        <tissue evidence="1">Leaf</tissue>
    </source>
</reference>
<evidence type="ECO:0000313" key="1">
    <source>
        <dbReference type="EMBL" id="WOG82754.1"/>
    </source>
</evidence>
<proteinExistence type="predicted"/>
<evidence type="ECO:0000313" key="2">
    <source>
        <dbReference type="Proteomes" id="UP000077755"/>
    </source>
</evidence>
<dbReference type="EMBL" id="CP093343">
    <property type="protein sequence ID" value="WOG82754.1"/>
    <property type="molecule type" value="Genomic_DNA"/>
</dbReference>
<dbReference type="SUPFAM" id="SSF50494">
    <property type="entry name" value="Trypsin-like serine proteases"/>
    <property type="match status" value="1"/>
</dbReference>
<name>A0AAF1AG20_DAUCS</name>
<protein>
    <recommendedName>
        <fullName evidence="3">PDZ domain-containing protein</fullName>
    </recommendedName>
</protein>
<dbReference type="Gene3D" id="2.30.42.10">
    <property type="match status" value="1"/>
</dbReference>
<dbReference type="AlphaFoldDB" id="A0AAF1AG20"/>
<dbReference type="PANTHER" id="PTHR47389:SF4">
    <property type="entry name" value="OS09G0436400 PROTEIN"/>
    <property type="match status" value="1"/>
</dbReference>
<dbReference type="InterPro" id="IPR043504">
    <property type="entry name" value="Peptidase_S1_PA_chymotrypsin"/>
</dbReference>
<accession>A0AAF1AG20</accession>
<dbReference type="PANTHER" id="PTHR47389">
    <property type="entry name" value="OS09G0436400 PROTEIN"/>
    <property type="match status" value="1"/>
</dbReference>
<sequence length="465" mass="52056">MGLRRVGIVQCSHDFSKLDAIIKNYDKFDIGTKNAILQASPSVVSLISRTGDKVVFLGSGTIIECEAHDESFLSTILTSATFLRGPDDEASILPNLMINVYLSSGKLYEGKVLTYDFYYNIAIISIKSDALLSTAKMRCVDDSIAIDSNTSMLDGAISLLHGDEETVSTRYNLFPGKLVIALARNFEAPFEIMAAPGYFSCNDFHHDCKELFWTTCKVTKIVVGGPVINCYGEVIGVSFALSPVNAFLPINIALKCLEDLKENRQVPRPYLGVGVANLYTAKLEKLDELTGTFPHVTKGVIIEQVENMRIHARVKRRKVCHWTFWSVRKWLKARVLLQNIEKKKRIQTSGRKMKIKKKKRIQTIDGNMKLKQESPAGRDGLCCDDVIISCDGNSVGSPLELTEVLWNQEGKPVELIVLRPRIGQLKLTVTVGTSPKMNRWHDPYVGDFDFSELEDKLARERKDKS</sequence>
<reference evidence="1" key="1">
    <citation type="journal article" date="2016" name="Nat. Genet.">
        <title>A high-quality carrot genome assembly provides new insights into carotenoid accumulation and asterid genome evolution.</title>
        <authorList>
            <person name="Iorizzo M."/>
            <person name="Ellison S."/>
            <person name="Senalik D."/>
            <person name="Zeng P."/>
            <person name="Satapoomin P."/>
            <person name="Huang J."/>
            <person name="Bowman M."/>
            <person name="Iovene M."/>
            <person name="Sanseverino W."/>
            <person name="Cavagnaro P."/>
            <person name="Yildiz M."/>
            <person name="Macko-Podgorni A."/>
            <person name="Moranska E."/>
            <person name="Grzebelus E."/>
            <person name="Grzebelus D."/>
            <person name="Ashrafi H."/>
            <person name="Zheng Z."/>
            <person name="Cheng S."/>
            <person name="Spooner D."/>
            <person name="Van Deynze A."/>
            <person name="Simon P."/>
        </authorList>
    </citation>
    <scope>NUCLEOTIDE SEQUENCE</scope>
    <source>
        <tissue evidence="1">Leaf</tissue>
    </source>
</reference>
<dbReference type="Proteomes" id="UP000077755">
    <property type="component" value="Chromosome 1"/>
</dbReference>
<dbReference type="InterPro" id="IPR009003">
    <property type="entry name" value="Peptidase_S1_PA"/>
</dbReference>
<dbReference type="Pfam" id="PF13365">
    <property type="entry name" value="Trypsin_2"/>
    <property type="match status" value="1"/>
</dbReference>
<keyword evidence="2" id="KW-1185">Reference proteome</keyword>
<dbReference type="KEGG" id="dcr:108204573"/>
<dbReference type="SUPFAM" id="SSF50156">
    <property type="entry name" value="PDZ domain-like"/>
    <property type="match status" value="1"/>
</dbReference>
<gene>
    <name evidence="1" type="ORF">DCAR_0101922</name>
</gene>
<evidence type="ECO:0008006" key="3">
    <source>
        <dbReference type="Google" id="ProtNLM"/>
    </source>
</evidence>
<dbReference type="Gene3D" id="2.40.10.10">
    <property type="entry name" value="Trypsin-like serine proteases"/>
    <property type="match status" value="2"/>
</dbReference>